<dbReference type="InterPro" id="IPR007751">
    <property type="entry name" value="DUF676_lipase-like"/>
</dbReference>
<comment type="caution">
    <text evidence="3">The sequence shown here is derived from an EMBL/GenBank/DDBJ whole genome shotgun (WGS) entry which is preliminary data.</text>
</comment>
<dbReference type="PANTHER" id="PTHR12482:SF4">
    <property type="entry name" value="ALPHA_BETA-HYDROLASES SUPERFAMILY PROTEIN"/>
    <property type="match status" value="1"/>
</dbReference>
<gene>
    <name evidence="3" type="ORF">MKW98_032079</name>
</gene>
<sequence length="166" mass="17996">MRCYSFSIHLEFTVLTPSLGSNCNTASTTVDGVDVVGERLADEALFFKSGGPEHRPSEGNGGCSGDGTGIACLEKKSIVKIAILEPMNYVTVAAPHICSRGHKKVPVFGGLRFLEKQRSTHLGWLGKLGSIFFSFSTIAIYQGLILLLDFDFKILIVVYQGLILLL</sequence>
<dbReference type="AlphaFoldDB" id="A0AAD4SFR2"/>
<evidence type="ECO:0000313" key="3">
    <source>
        <dbReference type="EMBL" id="KAI3903425.1"/>
    </source>
</evidence>
<keyword evidence="1" id="KW-0812">Transmembrane</keyword>
<evidence type="ECO:0000256" key="1">
    <source>
        <dbReference type="SAM" id="Phobius"/>
    </source>
</evidence>
<dbReference type="EMBL" id="JAJJMB010011222">
    <property type="protein sequence ID" value="KAI3903425.1"/>
    <property type="molecule type" value="Genomic_DNA"/>
</dbReference>
<keyword evidence="1" id="KW-0472">Membrane</keyword>
<name>A0AAD4SFR2_9MAGN</name>
<dbReference type="PANTHER" id="PTHR12482">
    <property type="entry name" value="LIPASE ROG1-RELATED-RELATED"/>
    <property type="match status" value="1"/>
</dbReference>
<dbReference type="Proteomes" id="UP001202328">
    <property type="component" value="Unassembled WGS sequence"/>
</dbReference>
<keyword evidence="4" id="KW-1185">Reference proteome</keyword>
<feature type="domain" description="DUF676" evidence="2">
    <location>
        <begin position="79"/>
        <end position="133"/>
    </location>
</feature>
<dbReference type="InterPro" id="IPR044294">
    <property type="entry name" value="Lipase-like"/>
</dbReference>
<protein>
    <recommendedName>
        <fullName evidence="2">DUF676 domain-containing protein</fullName>
    </recommendedName>
</protein>
<feature type="transmembrane region" description="Helical" evidence="1">
    <location>
        <begin position="122"/>
        <end position="141"/>
    </location>
</feature>
<organism evidence="3 4">
    <name type="scientific">Papaver atlanticum</name>
    <dbReference type="NCBI Taxonomy" id="357466"/>
    <lineage>
        <taxon>Eukaryota</taxon>
        <taxon>Viridiplantae</taxon>
        <taxon>Streptophyta</taxon>
        <taxon>Embryophyta</taxon>
        <taxon>Tracheophyta</taxon>
        <taxon>Spermatophyta</taxon>
        <taxon>Magnoliopsida</taxon>
        <taxon>Ranunculales</taxon>
        <taxon>Papaveraceae</taxon>
        <taxon>Papaveroideae</taxon>
        <taxon>Papaver</taxon>
    </lineage>
</organism>
<feature type="non-terminal residue" evidence="3">
    <location>
        <position position="1"/>
    </location>
</feature>
<reference evidence="3" key="1">
    <citation type="submission" date="2022-04" db="EMBL/GenBank/DDBJ databases">
        <title>A functionally conserved STORR gene fusion in Papaver species that diverged 16.8 million years ago.</title>
        <authorList>
            <person name="Catania T."/>
        </authorList>
    </citation>
    <scope>NUCLEOTIDE SEQUENCE</scope>
    <source>
        <strain evidence="3">S-188037</strain>
    </source>
</reference>
<evidence type="ECO:0000259" key="2">
    <source>
        <dbReference type="Pfam" id="PF05057"/>
    </source>
</evidence>
<proteinExistence type="predicted"/>
<accession>A0AAD4SFR2</accession>
<dbReference type="Pfam" id="PF05057">
    <property type="entry name" value="DUF676"/>
    <property type="match status" value="1"/>
</dbReference>
<evidence type="ECO:0000313" key="4">
    <source>
        <dbReference type="Proteomes" id="UP001202328"/>
    </source>
</evidence>
<keyword evidence="1" id="KW-1133">Transmembrane helix</keyword>